<keyword evidence="3" id="KW-0813">Transport</keyword>
<feature type="transmembrane region" description="Helical" evidence="8">
    <location>
        <begin position="173"/>
        <end position="198"/>
    </location>
</feature>
<dbReference type="PANTHER" id="PTHR30294:SF47">
    <property type="entry name" value="INNER MEMBRANE TRANSPORT PERMEASE YHHJ"/>
    <property type="match status" value="1"/>
</dbReference>
<evidence type="ECO:0000256" key="2">
    <source>
        <dbReference type="ARBA" id="ARBA00007783"/>
    </source>
</evidence>
<evidence type="ECO:0000259" key="9">
    <source>
        <dbReference type="PROSITE" id="PS51012"/>
    </source>
</evidence>
<comment type="caution">
    <text evidence="10">The sequence shown here is derived from an EMBL/GenBank/DDBJ whole genome shotgun (WGS) entry which is preliminary data.</text>
</comment>
<protein>
    <submittedName>
        <fullName evidence="10">ABC-type multidrug transport system, permease component</fullName>
    </submittedName>
</protein>
<gene>
    <name evidence="10" type="ORF">rosmuc_03958</name>
</gene>
<dbReference type="EMBL" id="AONH01000024">
    <property type="protein sequence ID" value="KGM86084.1"/>
    <property type="molecule type" value="Genomic_DNA"/>
</dbReference>
<dbReference type="PANTHER" id="PTHR30294">
    <property type="entry name" value="MEMBRANE COMPONENT OF ABC TRANSPORTER YHHJ-RELATED"/>
    <property type="match status" value="1"/>
</dbReference>
<evidence type="ECO:0000256" key="6">
    <source>
        <dbReference type="ARBA" id="ARBA00022989"/>
    </source>
</evidence>
<dbReference type="AlphaFoldDB" id="A0A0A0HHB1"/>
<feature type="transmembrane region" description="Helical" evidence="8">
    <location>
        <begin position="255"/>
        <end position="279"/>
    </location>
</feature>
<feature type="domain" description="ABC transmembrane type-2" evidence="9">
    <location>
        <begin position="132"/>
        <end position="368"/>
    </location>
</feature>
<feature type="transmembrane region" description="Helical" evidence="8">
    <location>
        <begin position="21"/>
        <end position="42"/>
    </location>
</feature>
<dbReference type="PATRIC" id="fig|1288298.3.peg.3958"/>
<evidence type="ECO:0000256" key="1">
    <source>
        <dbReference type="ARBA" id="ARBA00004651"/>
    </source>
</evidence>
<evidence type="ECO:0000256" key="7">
    <source>
        <dbReference type="ARBA" id="ARBA00023136"/>
    </source>
</evidence>
<evidence type="ECO:0000313" key="11">
    <source>
        <dbReference type="Proteomes" id="UP000030021"/>
    </source>
</evidence>
<dbReference type="InterPro" id="IPR013525">
    <property type="entry name" value="ABC2_TM"/>
</dbReference>
<keyword evidence="7 8" id="KW-0472">Membrane</keyword>
<evidence type="ECO:0000256" key="8">
    <source>
        <dbReference type="SAM" id="Phobius"/>
    </source>
</evidence>
<keyword evidence="6 8" id="KW-1133">Transmembrane helix</keyword>
<evidence type="ECO:0000313" key="10">
    <source>
        <dbReference type="EMBL" id="KGM86084.1"/>
    </source>
</evidence>
<evidence type="ECO:0000256" key="4">
    <source>
        <dbReference type="ARBA" id="ARBA00022475"/>
    </source>
</evidence>
<comment type="subcellular location">
    <subcellularLocation>
        <location evidence="1">Cell membrane</location>
        <topology evidence="1">Multi-pass membrane protein</topology>
    </subcellularLocation>
</comment>
<accession>A0A0A0HHB1</accession>
<name>A0A0A0HHB1_9RHOB</name>
<dbReference type="GO" id="GO:0140359">
    <property type="term" value="F:ABC-type transporter activity"/>
    <property type="evidence" value="ECO:0007669"/>
    <property type="project" value="InterPro"/>
</dbReference>
<dbReference type="InterPro" id="IPR051449">
    <property type="entry name" value="ABC-2_transporter_component"/>
</dbReference>
<proteinExistence type="inferred from homology"/>
<dbReference type="OrthoDB" id="9784671at2"/>
<dbReference type="Gene3D" id="3.40.1710.10">
    <property type="entry name" value="abc type-2 transporter like domain"/>
    <property type="match status" value="1"/>
</dbReference>
<evidence type="ECO:0000256" key="3">
    <source>
        <dbReference type="ARBA" id="ARBA00022448"/>
    </source>
</evidence>
<dbReference type="GO" id="GO:0005886">
    <property type="term" value="C:plasma membrane"/>
    <property type="evidence" value="ECO:0007669"/>
    <property type="project" value="UniProtKB-SubCell"/>
</dbReference>
<dbReference type="Proteomes" id="UP000030021">
    <property type="component" value="Unassembled WGS sequence"/>
</dbReference>
<comment type="similarity">
    <text evidence="2">Belongs to the ABC-2 integral membrane protein family.</text>
</comment>
<reference evidence="10 11" key="1">
    <citation type="submission" date="2013-01" db="EMBL/GenBank/DDBJ databases">
        <authorList>
            <person name="Fiebig A."/>
            <person name="Goeker M."/>
            <person name="Klenk H.-P.P."/>
        </authorList>
    </citation>
    <scope>NUCLEOTIDE SEQUENCE [LARGE SCALE GENOMIC DNA]</scope>
    <source>
        <strain evidence="10 11">DSM 17069</strain>
    </source>
</reference>
<evidence type="ECO:0000256" key="5">
    <source>
        <dbReference type="ARBA" id="ARBA00022692"/>
    </source>
</evidence>
<dbReference type="eggNOG" id="COG0842">
    <property type="taxonomic scope" value="Bacteria"/>
</dbReference>
<feature type="transmembrane region" description="Helical" evidence="8">
    <location>
        <begin position="230"/>
        <end position="249"/>
    </location>
</feature>
<dbReference type="Pfam" id="PF12698">
    <property type="entry name" value="ABC2_membrane_3"/>
    <property type="match status" value="1"/>
</dbReference>
<dbReference type="HOGENOM" id="CLU_039483_8_1_5"/>
<dbReference type="InterPro" id="IPR047817">
    <property type="entry name" value="ABC2_TM_bact-type"/>
</dbReference>
<feature type="transmembrane region" description="Helical" evidence="8">
    <location>
        <begin position="343"/>
        <end position="362"/>
    </location>
</feature>
<keyword evidence="4" id="KW-1003">Cell membrane</keyword>
<dbReference type="RefSeq" id="WP_008282866.1">
    <property type="nucleotide sequence ID" value="NZ_KN293988.1"/>
</dbReference>
<dbReference type="PROSITE" id="PS51012">
    <property type="entry name" value="ABC_TM2"/>
    <property type="match status" value="1"/>
</dbReference>
<sequence length="370" mass="39435">MRLRHVLQLSLKEIRGLLRDPLLMVLVAYAFTLDVYVSATAIPESLNSATIGIVDEDASPLSRRVADAFLPPYFMPPAQIDIAQMDARMDAGIDTFSLVIPPEFQRDLLAGNRPELQLNVDATRVSQAFTGAGSISAIVNQEIAGWLARDAAPVGMPVDLAVRARFNPSLDPAWFGAVTSVISTVTMLSIILSGAALIRERDHGTLEHLLVMPVTAAEIMTSKVLSMGSVVLVATALSLTLVVQAGMGIPIGGSVALYLVGAALHLFATTSMGILLATIAGSMPQFAMLLLLVLLPLDILSGGVTPRESMPQAVQYIMLAAPNTHFIALAQGVLFRGAGLSVVWPQLVALMLIGSVMFAFALHRFRAFLR</sequence>
<organism evidence="10 11">
    <name type="scientific">Roseovarius mucosus DSM 17069</name>
    <dbReference type="NCBI Taxonomy" id="1288298"/>
    <lineage>
        <taxon>Bacteria</taxon>
        <taxon>Pseudomonadati</taxon>
        <taxon>Pseudomonadota</taxon>
        <taxon>Alphaproteobacteria</taxon>
        <taxon>Rhodobacterales</taxon>
        <taxon>Roseobacteraceae</taxon>
        <taxon>Roseovarius</taxon>
    </lineage>
</organism>
<keyword evidence="5 8" id="KW-0812">Transmembrane</keyword>